<proteinExistence type="inferred from homology"/>
<dbReference type="FunFam" id="3.40.30.10:FF:000018">
    <property type="entry name" value="Glutaredoxin"/>
    <property type="match status" value="1"/>
</dbReference>
<comment type="function">
    <text evidence="6">Has a glutathione-disulfide oxidoreductase activity in the presence of NADPH and glutathione reductase. Reduces low molecular weight disulfides and proteins.</text>
</comment>
<keyword evidence="3 6" id="KW-0249">Electron transport</keyword>
<dbReference type="InterPro" id="IPR014025">
    <property type="entry name" value="Glutaredoxin_subgr"/>
</dbReference>
<keyword evidence="6" id="KW-0963">Cytoplasm</keyword>
<dbReference type="KEGG" id="man:A11S_1579"/>
<organism evidence="8 9">
    <name type="scientific">Micavibrio aeruginosavorus EPB</name>
    <dbReference type="NCBI Taxonomy" id="349215"/>
    <lineage>
        <taxon>Bacteria</taxon>
        <taxon>Pseudomonadati</taxon>
        <taxon>Bdellovibrionota</taxon>
        <taxon>Bdellovibrionia</taxon>
        <taxon>Bdellovibrionales</taxon>
        <taxon>Pseudobdellovibrionaceae</taxon>
        <taxon>Micavibrio</taxon>
    </lineage>
</organism>
<dbReference type="Gene3D" id="3.40.30.10">
    <property type="entry name" value="Glutaredoxin"/>
    <property type="match status" value="1"/>
</dbReference>
<dbReference type="InterPro" id="IPR011900">
    <property type="entry name" value="GRX_bact"/>
</dbReference>
<dbReference type="InterPro" id="IPR036249">
    <property type="entry name" value="Thioredoxin-like_sf"/>
</dbReference>
<protein>
    <recommendedName>
        <fullName evidence="6">Glutaredoxin</fullName>
    </recommendedName>
</protein>
<name>M4VGP2_9BACT</name>
<dbReference type="GO" id="GO:0005737">
    <property type="term" value="C:cytoplasm"/>
    <property type="evidence" value="ECO:0007669"/>
    <property type="project" value="TreeGrafter"/>
</dbReference>
<accession>M4VGP2</accession>
<dbReference type="AlphaFoldDB" id="M4VGP2"/>
<evidence type="ECO:0000313" key="8">
    <source>
        <dbReference type="EMBL" id="AGH98383.1"/>
    </source>
</evidence>
<evidence type="ECO:0000256" key="1">
    <source>
        <dbReference type="ARBA" id="ARBA00007787"/>
    </source>
</evidence>
<gene>
    <name evidence="8" type="ORF">A11S_1579</name>
</gene>
<dbReference type="PRINTS" id="PR00160">
    <property type="entry name" value="GLUTAREDOXIN"/>
</dbReference>
<dbReference type="OrthoDB" id="9814618at2"/>
<evidence type="ECO:0000256" key="5">
    <source>
        <dbReference type="ARBA" id="ARBA00023284"/>
    </source>
</evidence>
<dbReference type="NCBIfam" id="TIGR02181">
    <property type="entry name" value="GRX_bact"/>
    <property type="match status" value="1"/>
</dbReference>
<feature type="domain" description="Glutaredoxin" evidence="7">
    <location>
        <begin position="4"/>
        <end position="64"/>
    </location>
</feature>
<dbReference type="Proteomes" id="UP000011932">
    <property type="component" value="Chromosome"/>
</dbReference>
<evidence type="ECO:0000256" key="3">
    <source>
        <dbReference type="ARBA" id="ARBA00022982"/>
    </source>
</evidence>
<dbReference type="STRING" id="349215.A11S_1579"/>
<dbReference type="PANTHER" id="PTHR45694">
    <property type="entry name" value="GLUTAREDOXIN 2"/>
    <property type="match status" value="1"/>
</dbReference>
<evidence type="ECO:0000256" key="4">
    <source>
        <dbReference type="ARBA" id="ARBA00023157"/>
    </source>
</evidence>
<dbReference type="PROSITE" id="PS51354">
    <property type="entry name" value="GLUTAREDOXIN_2"/>
    <property type="match status" value="1"/>
</dbReference>
<comment type="similarity">
    <text evidence="1 6">Belongs to the glutaredoxin family.</text>
</comment>
<keyword evidence="4" id="KW-1015">Disulfide bond</keyword>
<dbReference type="GO" id="GO:0045454">
    <property type="term" value="P:cell redox homeostasis"/>
    <property type="evidence" value="ECO:0007669"/>
    <property type="project" value="InterPro"/>
</dbReference>
<dbReference type="GO" id="GO:0034599">
    <property type="term" value="P:cellular response to oxidative stress"/>
    <property type="evidence" value="ECO:0007669"/>
    <property type="project" value="TreeGrafter"/>
</dbReference>
<dbReference type="SUPFAM" id="SSF52833">
    <property type="entry name" value="Thioredoxin-like"/>
    <property type="match status" value="1"/>
</dbReference>
<evidence type="ECO:0000256" key="6">
    <source>
        <dbReference type="RuleBase" id="RU364065"/>
    </source>
</evidence>
<dbReference type="InterPro" id="IPR002109">
    <property type="entry name" value="Glutaredoxin"/>
</dbReference>
<dbReference type="GO" id="GO:0015038">
    <property type="term" value="F:glutathione disulfide oxidoreductase activity"/>
    <property type="evidence" value="ECO:0007669"/>
    <property type="project" value="UniProtKB-UniRule"/>
</dbReference>
<dbReference type="EMBL" id="CP003538">
    <property type="protein sequence ID" value="AGH98383.1"/>
    <property type="molecule type" value="Genomic_DNA"/>
</dbReference>
<evidence type="ECO:0000259" key="7">
    <source>
        <dbReference type="Pfam" id="PF00462"/>
    </source>
</evidence>
<evidence type="ECO:0000313" key="9">
    <source>
        <dbReference type="Proteomes" id="UP000011932"/>
    </source>
</evidence>
<dbReference type="CDD" id="cd03418">
    <property type="entry name" value="GRX_GRXb_1_3_like"/>
    <property type="match status" value="1"/>
</dbReference>
<keyword evidence="2 6" id="KW-0813">Transport</keyword>
<dbReference type="InterPro" id="IPR011767">
    <property type="entry name" value="GLR_AS"/>
</dbReference>
<sequence>MAKVEIYSGAYCPYCDRAKALLTRKGVSFTEYKVDEDDAKREEMLGRANGRRTIPQIFINDAHIGGCDDLHALDSKGELDQLLSA</sequence>
<reference evidence="8 9" key="1">
    <citation type="journal article" date="2013" name="ISME J.">
        <title>By their genes ye shall know them: genomic signatures of predatory bacteria.</title>
        <authorList>
            <person name="Pasternak Z."/>
            <person name="Pietrokovski S."/>
            <person name="Rotem O."/>
            <person name="Gophna U."/>
            <person name="Lurie-Weinberger M.N."/>
            <person name="Jurkevitch E."/>
        </authorList>
    </citation>
    <scope>NUCLEOTIDE SEQUENCE [LARGE SCALE GENOMIC DNA]</scope>
    <source>
        <strain evidence="8">EPB</strain>
    </source>
</reference>
<keyword evidence="5 6" id="KW-0676">Redox-active center</keyword>
<dbReference type="Pfam" id="PF00462">
    <property type="entry name" value="Glutaredoxin"/>
    <property type="match status" value="1"/>
</dbReference>
<evidence type="ECO:0000256" key="2">
    <source>
        <dbReference type="ARBA" id="ARBA00022448"/>
    </source>
</evidence>
<dbReference type="RefSeq" id="WP_015467916.1">
    <property type="nucleotide sequence ID" value="NC_020812.1"/>
</dbReference>
<dbReference type="PROSITE" id="PS00195">
    <property type="entry name" value="GLUTAREDOXIN_1"/>
    <property type="match status" value="1"/>
</dbReference>
<dbReference type="PANTHER" id="PTHR45694:SF18">
    <property type="entry name" value="GLUTAREDOXIN-1-RELATED"/>
    <property type="match status" value="1"/>
</dbReference>
<dbReference type="HOGENOM" id="CLU_026126_7_3_5"/>